<keyword evidence="3" id="KW-1185">Reference proteome</keyword>
<sequence length="67" mass="7310">MSMTVRLTGSALILLAFALAQAGRLGTGTWSCRWLNFAGSGLTAGDALHERQWGSRLLEGRGWWSRC</sequence>
<comment type="caution">
    <text evidence="2">The sequence shown here is derived from an EMBL/GenBank/DDBJ whole genome shotgun (WGS) entry which is preliminary data.</text>
</comment>
<evidence type="ECO:0000259" key="1">
    <source>
        <dbReference type="Pfam" id="PF26604"/>
    </source>
</evidence>
<feature type="domain" description="CBU-0592-like" evidence="1">
    <location>
        <begin position="7"/>
        <end position="60"/>
    </location>
</feature>
<protein>
    <recommendedName>
        <fullName evidence="1">CBU-0592-like domain-containing protein</fullName>
    </recommendedName>
</protein>
<gene>
    <name evidence="2" type="ORF">GCM10010449_28880</name>
</gene>
<dbReference type="Proteomes" id="UP001501637">
    <property type="component" value="Unassembled WGS sequence"/>
</dbReference>
<dbReference type="EMBL" id="BAAAUG010000041">
    <property type="protein sequence ID" value="GAA3103967.1"/>
    <property type="molecule type" value="Genomic_DNA"/>
</dbReference>
<evidence type="ECO:0000313" key="3">
    <source>
        <dbReference type="Proteomes" id="UP001501637"/>
    </source>
</evidence>
<organism evidence="2 3">
    <name type="scientific">Streptomyces rectiviolaceus</name>
    <dbReference type="NCBI Taxonomy" id="332591"/>
    <lineage>
        <taxon>Bacteria</taxon>
        <taxon>Bacillati</taxon>
        <taxon>Actinomycetota</taxon>
        <taxon>Actinomycetes</taxon>
        <taxon>Kitasatosporales</taxon>
        <taxon>Streptomycetaceae</taxon>
        <taxon>Streptomyces</taxon>
    </lineage>
</organism>
<name>A0ABP6MGM6_9ACTN</name>
<dbReference type="NCBIfam" id="NF047864">
    <property type="entry name" value="CBU_0592_membra"/>
    <property type="match status" value="1"/>
</dbReference>
<dbReference type="Pfam" id="PF26604">
    <property type="entry name" value="CBU_0592"/>
    <property type="match status" value="1"/>
</dbReference>
<reference evidence="3" key="1">
    <citation type="journal article" date="2019" name="Int. J. Syst. Evol. Microbiol.">
        <title>The Global Catalogue of Microorganisms (GCM) 10K type strain sequencing project: providing services to taxonomists for standard genome sequencing and annotation.</title>
        <authorList>
            <consortium name="The Broad Institute Genomics Platform"/>
            <consortium name="The Broad Institute Genome Sequencing Center for Infectious Disease"/>
            <person name="Wu L."/>
            <person name="Ma J."/>
        </authorList>
    </citation>
    <scope>NUCLEOTIDE SEQUENCE [LARGE SCALE GENOMIC DNA]</scope>
    <source>
        <strain evidence="3">JCM 9092</strain>
    </source>
</reference>
<proteinExistence type="predicted"/>
<dbReference type="RefSeq" id="WP_344521238.1">
    <property type="nucleotide sequence ID" value="NZ_BAAAUG010000041.1"/>
</dbReference>
<dbReference type="InterPro" id="IPR058058">
    <property type="entry name" value="CBU_0592-like"/>
</dbReference>
<accession>A0ABP6MGM6</accession>
<evidence type="ECO:0000313" key="2">
    <source>
        <dbReference type="EMBL" id="GAA3103967.1"/>
    </source>
</evidence>